<dbReference type="EMBL" id="NBSK02000009">
    <property type="protein sequence ID" value="KAJ0188523.1"/>
    <property type="molecule type" value="Genomic_DNA"/>
</dbReference>
<accession>A0A9R1UK88</accession>
<feature type="region of interest" description="Disordered" evidence="1">
    <location>
        <begin position="41"/>
        <end position="109"/>
    </location>
</feature>
<keyword evidence="4" id="KW-1185">Reference proteome</keyword>
<protein>
    <recommendedName>
        <fullName evidence="5">Secreted protein</fullName>
    </recommendedName>
</protein>
<comment type="caution">
    <text evidence="3">The sequence shown here is derived from an EMBL/GenBank/DDBJ whole genome shotgun (WGS) entry which is preliminary data.</text>
</comment>
<evidence type="ECO:0008006" key="5">
    <source>
        <dbReference type="Google" id="ProtNLM"/>
    </source>
</evidence>
<keyword evidence="2" id="KW-0732">Signal</keyword>
<gene>
    <name evidence="3" type="ORF">LSAT_V11C900473090</name>
</gene>
<feature type="chain" id="PRO_5040421589" description="Secreted protein" evidence="2">
    <location>
        <begin position="19"/>
        <end position="109"/>
    </location>
</feature>
<organism evidence="3 4">
    <name type="scientific">Lactuca sativa</name>
    <name type="common">Garden lettuce</name>
    <dbReference type="NCBI Taxonomy" id="4236"/>
    <lineage>
        <taxon>Eukaryota</taxon>
        <taxon>Viridiplantae</taxon>
        <taxon>Streptophyta</taxon>
        <taxon>Embryophyta</taxon>
        <taxon>Tracheophyta</taxon>
        <taxon>Spermatophyta</taxon>
        <taxon>Magnoliopsida</taxon>
        <taxon>eudicotyledons</taxon>
        <taxon>Gunneridae</taxon>
        <taxon>Pentapetalae</taxon>
        <taxon>asterids</taxon>
        <taxon>campanulids</taxon>
        <taxon>Asterales</taxon>
        <taxon>Asteraceae</taxon>
        <taxon>Cichorioideae</taxon>
        <taxon>Cichorieae</taxon>
        <taxon>Lactucinae</taxon>
        <taxon>Lactuca</taxon>
    </lineage>
</organism>
<evidence type="ECO:0000313" key="4">
    <source>
        <dbReference type="Proteomes" id="UP000235145"/>
    </source>
</evidence>
<sequence>MPALALVIIGCPTVEVGAATTGEVNAEGEVDVEGETGAEVATVETGSEDRVGWGWSGVSGDTESAEESELTIEGSKGEHGVSSQRPQARNGEEQAGTHRSQDRNLALIP</sequence>
<feature type="signal peptide" evidence="2">
    <location>
        <begin position="1"/>
        <end position="18"/>
    </location>
</feature>
<dbReference type="AlphaFoldDB" id="A0A9R1UK88"/>
<name>A0A9R1UK88_LACSA</name>
<reference evidence="3 4" key="1">
    <citation type="journal article" date="2017" name="Nat. Commun.">
        <title>Genome assembly with in vitro proximity ligation data and whole-genome triplication in lettuce.</title>
        <authorList>
            <person name="Reyes-Chin-Wo S."/>
            <person name="Wang Z."/>
            <person name="Yang X."/>
            <person name="Kozik A."/>
            <person name="Arikit S."/>
            <person name="Song C."/>
            <person name="Xia L."/>
            <person name="Froenicke L."/>
            <person name="Lavelle D.O."/>
            <person name="Truco M.J."/>
            <person name="Xia R."/>
            <person name="Zhu S."/>
            <person name="Xu C."/>
            <person name="Xu H."/>
            <person name="Xu X."/>
            <person name="Cox K."/>
            <person name="Korf I."/>
            <person name="Meyers B.C."/>
            <person name="Michelmore R.W."/>
        </authorList>
    </citation>
    <scope>NUCLEOTIDE SEQUENCE [LARGE SCALE GENOMIC DNA]</scope>
    <source>
        <strain evidence="4">cv. Salinas</strain>
        <tissue evidence="3">Seedlings</tissue>
    </source>
</reference>
<evidence type="ECO:0000313" key="3">
    <source>
        <dbReference type="EMBL" id="KAJ0188523.1"/>
    </source>
</evidence>
<feature type="compositionally biased region" description="Basic and acidic residues" evidence="1">
    <location>
        <begin position="90"/>
        <end position="102"/>
    </location>
</feature>
<proteinExistence type="predicted"/>
<dbReference type="Proteomes" id="UP000235145">
    <property type="component" value="Unassembled WGS sequence"/>
</dbReference>
<evidence type="ECO:0000256" key="1">
    <source>
        <dbReference type="SAM" id="MobiDB-lite"/>
    </source>
</evidence>
<evidence type="ECO:0000256" key="2">
    <source>
        <dbReference type="SAM" id="SignalP"/>
    </source>
</evidence>